<feature type="domain" description="YrhK" evidence="2">
    <location>
        <begin position="39"/>
        <end position="92"/>
    </location>
</feature>
<keyword evidence="1" id="KW-0472">Membrane</keyword>
<proteinExistence type="predicted"/>
<dbReference type="AlphaFoldDB" id="A0A8I1HWW7"/>
<organism evidence="3 4">
    <name type="scientific">Corynebacterium tuberculostearicum</name>
    <dbReference type="NCBI Taxonomy" id="38304"/>
    <lineage>
        <taxon>Bacteria</taxon>
        <taxon>Bacillati</taxon>
        <taxon>Actinomycetota</taxon>
        <taxon>Actinomycetes</taxon>
        <taxon>Mycobacteriales</taxon>
        <taxon>Corynebacteriaceae</taxon>
        <taxon>Corynebacterium</taxon>
    </lineage>
</organism>
<keyword evidence="1" id="KW-0812">Transmembrane</keyword>
<evidence type="ECO:0000313" key="4">
    <source>
        <dbReference type="Proteomes" id="UP000603369"/>
    </source>
</evidence>
<keyword evidence="1" id="KW-1133">Transmembrane helix</keyword>
<gene>
    <name evidence="3" type="ORF">JDP02_09150</name>
</gene>
<protein>
    <submittedName>
        <fullName evidence="3">YrhK family protein</fullName>
    </submittedName>
</protein>
<keyword evidence="4" id="KW-1185">Reference proteome</keyword>
<sequence length="111" mass="12238">MVQQGLFLSGRVGDIMSEQEKDPDLKIKLGQNNEIKIKNKYETFSIANDIAISVVFILGSVLTLAGMSMVATVFYLLGSLGMAARPAIRLKRRTHLQRIGADANTAESYDY</sequence>
<name>A0A8I1HWW7_9CORY</name>
<dbReference type="InterPro" id="IPR025424">
    <property type="entry name" value="YrhK_domain"/>
</dbReference>
<reference evidence="3 4" key="1">
    <citation type="submission" date="2020-12" db="EMBL/GenBank/DDBJ databases">
        <title>Draft genome sequence of the commensal strain Corynebacterium tuberculostearicum MFP09/CIP 102622 isolated from human skin.</title>
        <authorList>
            <person name="Boukerb A.M."/>
            <person name="Janvier X."/>
            <person name="Feuilloley M.G.J."/>
            <person name="Groboillot A."/>
        </authorList>
    </citation>
    <scope>NUCLEOTIDE SEQUENCE [LARGE SCALE GENOMIC DNA]</scope>
    <source>
        <strain evidence="3 4">CIP 102622</strain>
    </source>
</reference>
<accession>A0A8I1HWW7</accession>
<evidence type="ECO:0000259" key="2">
    <source>
        <dbReference type="Pfam" id="PF14145"/>
    </source>
</evidence>
<dbReference type="Proteomes" id="UP000603369">
    <property type="component" value="Unassembled WGS sequence"/>
</dbReference>
<dbReference type="Pfam" id="PF14145">
    <property type="entry name" value="YrhK"/>
    <property type="match status" value="1"/>
</dbReference>
<comment type="caution">
    <text evidence="3">The sequence shown here is derived from an EMBL/GenBank/DDBJ whole genome shotgun (WGS) entry which is preliminary data.</text>
</comment>
<feature type="transmembrane region" description="Helical" evidence="1">
    <location>
        <begin position="50"/>
        <end position="83"/>
    </location>
</feature>
<dbReference type="EMBL" id="JAEHFL010000013">
    <property type="protein sequence ID" value="MBK3428670.1"/>
    <property type="molecule type" value="Genomic_DNA"/>
</dbReference>
<evidence type="ECO:0000313" key="3">
    <source>
        <dbReference type="EMBL" id="MBK3428670.1"/>
    </source>
</evidence>
<evidence type="ECO:0000256" key="1">
    <source>
        <dbReference type="SAM" id="Phobius"/>
    </source>
</evidence>